<evidence type="ECO:0000256" key="10">
    <source>
        <dbReference type="SAM" id="Phobius"/>
    </source>
</evidence>
<evidence type="ECO:0000256" key="3">
    <source>
        <dbReference type="ARBA" id="ARBA00022475"/>
    </source>
</evidence>
<keyword evidence="5 10" id="KW-0812">Transmembrane</keyword>
<dbReference type="CDD" id="cd06582">
    <property type="entry name" value="TM_PBP1_LivH_like"/>
    <property type="match status" value="1"/>
</dbReference>
<dbReference type="GO" id="GO:0015808">
    <property type="term" value="P:L-alanine transport"/>
    <property type="evidence" value="ECO:0007669"/>
    <property type="project" value="TreeGrafter"/>
</dbReference>
<feature type="transmembrane region" description="Helical" evidence="10">
    <location>
        <begin position="261"/>
        <end position="283"/>
    </location>
</feature>
<dbReference type="InterPro" id="IPR001851">
    <property type="entry name" value="ABC_transp_permease"/>
</dbReference>
<keyword evidence="8 10" id="KW-0472">Membrane</keyword>
<dbReference type="Proteomes" id="UP000257706">
    <property type="component" value="Unassembled WGS sequence"/>
</dbReference>
<keyword evidence="3" id="KW-1003">Cell membrane</keyword>
<dbReference type="PANTHER" id="PTHR11795:SF371">
    <property type="entry name" value="HIGH-AFFINITY BRANCHED-CHAIN AMINO ACID TRANSPORT SYSTEM PERMEASE PROTEIN LIVH"/>
    <property type="match status" value="1"/>
</dbReference>
<keyword evidence="6" id="KW-0029">Amino-acid transport</keyword>
<dbReference type="GO" id="GO:0015192">
    <property type="term" value="F:L-phenylalanine transmembrane transporter activity"/>
    <property type="evidence" value="ECO:0007669"/>
    <property type="project" value="TreeGrafter"/>
</dbReference>
<dbReference type="Pfam" id="PF02653">
    <property type="entry name" value="BPD_transp_2"/>
    <property type="match status" value="1"/>
</dbReference>
<dbReference type="OrthoDB" id="9778908at2"/>
<evidence type="ECO:0000313" key="14">
    <source>
        <dbReference type="Proteomes" id="UP000257706"/>
    </source>
</evidence>
<comment type="similarity">
    <text evidence="9">Belongs to the binding-protein-dependent transport system permease family. LivHM subfamily.</text>
</comment>
<feature type="transmembrane region" description="Helical" evidence="10">
    <location>
        <begin position="139"/>
        <end position="158"/>
    </location>
</feature>
<reference evidence="11 14" key="2">
    <citation type="journal article" date="2018" name="Nat. Biotechnol.">
        <title>A standardized bacterial taxonomy based on genome phylogeny substantially revises the tree of life.</title>
        <authorList>
            <person name="Parks D.H."/>
            <person name="Chuvochina M."/>
            <person name="Waite D.W."/>
            <person name="Rinke C."/>
            <person name="Skarshewski A."/>
            <person name="Chaumeil P.A."/>
            <person name="Hugenholtz P."/>
        </authorList>
    </citation>
    <scope>NUCLEOTIDE SEQUENCE [LARGE SCALE GENOMIC DNA]</scope>
    <source>
        <strain evidence="11">UBA8739</strain>
    </source>
</reference>
<dbReference type="GO" id="GO:1903806">
    <property type="term" value="P:L-isoleucine import across plasma membrane"/>
    <property type="evidence" value="ECO:0007669"/>
    <property type="project" value="TreeGrafter"/>
</dbReference>
<feature type="transmembrane region" description="Helical" evidence="10">
    <location>
        <begin position="7"/>
        <end position="32"/>
    </location>
</feature>
<reference evidence="12 13" key="1">
    <citation type="submission" date="2015-12" db="EMBL/GenBank/DDBJ databases">
        <title>Genome sequence of Tistrella mobilis MCCC 1A02139.</title>
        <authorList>
            <person name="Lu L."/>
            <person name="Lai Q."/>
            <person name="Shao Z."/>
            <person name="Qian P."/>
        </authorList>
    </citation>
    <scope>NUCLEOTIDE SEQUENCE [LARGE SCALE GENOMIC DNA]</scope>
    <source>
        <strain evidence="12 13">MCCC 1A02139</strain>
    </source>
</reference>
<dbReference type="RefSeq" id="WP_062767418.1">
    <property type="nucleotide sequence ID" value="NZ_CP121027.1"/>
</dbReference>
<evidence type="ECO:0000256" key="8">
    <source>
        <dbReference type="ARBA" id="ARBA00023136"/>
    </source>
</evidence>
<dbReference type="GeneID" id="97240896"/>
<dbReference type="EMBL" id="LPZR01000190">
    <property type="protein sequence ID" value="KYO50848.1"/>
    <property type="molecule type" value="Genomic_DNA"/>
</dbReference>
<keyword evidence="7 10" id="KW-1133">Transmembrane helix</keyword>
<dbReference type="GO" id="GO:0005886">
    <property type="term" value="C:plasma membrane"/>
    <property type="evidence" value="ECO:0007669"/>
    <property type="project" value="UniProtKB-SubCell"/>
</dbReference>
<evidence type="ECO:0000256" key="2">
    <source>
        <dbReference type="ARBA" id="ARBA00022448"/>
    </source>
</evidence>
<dbReference type="Proteomes" id="UP000075787">
    <property type="component" value="Unassembled WGS sequence"/>
</dbReference>
<evidence type="ECO:0000313" key="11">
    <source>
        <dbReference type="EMBL" id="HAE49564.1"/>
    </source>
</evidence>
<feature type="transmembrane region" description="Helical" evidence="10">
    <location>
        <begin position="187"/>
        <end position="208"/>
    </location>
</feature>
<dbReference type="GO" id="GO:0015188">
    <property type="term" value="F:L-isoleucine transmembrane transporter activity"/>
    <property type="evidence" value="ECO:0007669"/>
    <property type="project" value="TreeGrafter"/>
</dbReference>
<organism evidence="12 13">
    <name type="scientific">Tistrella mobilis</name>
    <dbReference type="NCBI Taxonomy" id="171437"/>
    <lineage>
        <taxon>Bacteria</taxon>
        <taxon>Pseudomonadati</taxon>
        <taxon>Pseudomonadota</taxon>
        <taxon>Alphaproteobacteria</taxon>
        <taxon>Geminicoccales</taxon>
        <taxon>Geminicoccaceae</taxon>
        <taxon>Tistrella</taxon>
    </lineage>
</organism>
<dbReference type="PANTHER" id="PTHR11795">
    <property type="entry name" value="BRANCHED-CHAIN AMINO ACID TRANSPORT SYSTEM PERMEASE PROTEIN LIVH"/>
    <property type="match status" value="1"/>
</dbReference>
<name>A0A162KB62_9PROT</name>
<evidence type="ECO:0000256" key="1">
    <source>
        <dbReference type="ARBA" id="ARBA00004651"/>
    </source>
</evidence>
<comment type="caution">
    <text evidence="12">The sequence shown here is derived from an EMBL/GenBank/DDBJ whole genome shotgun (WGS) entry which is preliminary data.</text>
</comment>
<comment type="subcellular location">
    <subcellularLocation>
        <location evidence="1">Cell membrane</location>
        <topology evidence="1">Multi-pass membrane protein</topology>
    </subcellularLocation>
</comment>
<feature type="transmembrane region" description="Helical" evidence="10">
    <location>
        <begin position="92"/>
        <end position="114"/>
    </location>
</feature>
<sequence>MTDLLQLTVYGIVLGSIFALGAVGLSLVYAILRFPHFAHGDFMTLGAYISLAIVTTFGVPPIIALPFGAAGAVLFAIAVDQTIYRRLRKTQPVILLISSVGTALILRALLQMIFGSETQVYQSGIQMPVRLGDIRVKPAHFMIVGVAAFLVLALHLFLQKTRVGKAMRAMSDNRDLAQVTGISVDRIVIWTWAIGIALAATAGVLLGMDTRLHPTMGWNILLPVFAAAILGGIGSPYGAIAGGLVIGIVQEWSTMVISPAYKPAVAFAIMVVMLLVRPTGLFAGRKV</sequence>
<keyword evidence="2" id="KW-0813">Transport</keyword>
<accession>A0A162KB62</accession>
<evidence type="ECO:0000256" key="7">
    <source>
        <dbReference type="ARBA" id="ARBA00022989"/>
    </source>
</evidence>
<evidence type="ECO:0000313" key="12">
    <source>
        <dbReference type="EMBL" id="KYO50848.1"/>
    </source>
</evidence>
<feature type="transmembrane region" description="Helical" evidence="10">
    <location>
        <begin position="47"/>
        <end position="80"/>
    </location>
</feature>
<dbReference type="InterPro" id="IPR052157">
    <property type="entry name" value="BCAA_transport_permease"/>
</dbReference>
<dbReference type="EMBL" id="DMAI01000315">
    <property type="protein sequence ID" value="HAE49564.1"/>
    <property type="molecule type" value="Genomic_DNA"/>
</dbReference>
<dbReference type="GO" id="GO:0015190">
    <property type="term" value="F:L-leucine transmembrane transporter activity"/>
    <property type="evidence" value="ECO:0007669"/>
    <property type="project" value="TreeGrafter"/>
</dbReference>
<dbReference type="AlphaFoldDB" id="A0A162KB62"/>
<dbReference type="GO" id="GO:0042941">
    <property type="term" value="P:D-alanine transmembrane transport"/>
    <property type="evidence" value="ECO:0007669"/>
    <property type="project" value="TreeGrafter"/>
</dbReference>
<feature type="transmembrane region" description="Helical" evidence="10">
    <location>
        <begin position="220"/>
        <end position="249"/>
    </location>
</feature>
<evidence type="ECO:0000313" key="13">
    <source>
        <dbReference type="Proteomes" id="UP000075787"/>
    </source>
</evidence>
<evidence type="ECO:0000256" key="4">
    <source>
        <dbReference type="ARBA" id="ARBA00022519"/>
    </source>
</evidence>
<protein>
    <submittedName>
        <fullName evidence="11 12">Amino acid ABC transporter permease</fullName>
    </submittedName>
</protein>
<gene>
    <name evidence="12" type="ORF">AUP44_01320</name>
    <name evidence="11" type="ORF">DCK97_19285</name>
</gene>
<dbReference type="GO" id="GO:0005304">
    <property type="term" value="F:L-valine transmembrane transporter activity"/>
    <property type="evidence" value="ECO:0007669"/>
    <property type="project" value="TreeGrafter"/>
</dbReference>
<keyword evidence="4" id="KW-0997">Cell inner membrane</keyword>
<evidence type="ECO:0000256" key="6">
    <source>
        <dbReference type="ARBA" id="ARBA00022970"/>
    </source>
</evidence>
<proteinExistence type="inferred from homology"/>
<evidence type="ECO:0000256" key="9">
    <source>
        <dbReference type="ARBA" id="ARBA00037998"/>
    </source>
</evidence>
<evidence type="ECO:0000256" key="5">
    <source>
        <dbReference type="ARBA" id="ARBA00022692"/>
    </source>
</evidence>